<dbReference type="InterPro" id="IPR015946">
    <property type="entry name" value="KH_dom-like_a/b"/>
</dbReference>
<dbReference type="InterPro" id="IPR000238">
    <property type="entry name" value="RbfA"/>
</dbReference>
<dbReference type="NCBIfam" id="TIGR00082">
    <property type="entry name" value="rbfA"/>
    <property type="match status" value="1"/>
</dbReference>
<dbReference type="PANTHER" id="PTHR33515">
    <property type="entry name" value="RIBOSOME-BINDING FACTOR A, CHLOROPLASTIC-RELATED"/>
    <property type="match status" value="1"/>
</dbReference>
<comment type="subcellular location">
    <subcellularLocation>
        <location evidence="2">Cytoplasm</location>
    </subcellularLocation>
</comment>
<reference evidence="3" key="1">
    <citation type="submission" date="2024-03" db="EMBL/GenBank/DDBJ databases">
        <title>The Complete Genome of 'Candidatus Phytoplasma fraxini' AshY1 from the Ash Yellows Group.</title>
        <authorList>
            <person name="Boehm J.W."/>
            <person name="Huettel B."/>
            <person name="Schneider B."/>
            <person name="Kube M."/>
        </authorList>
    </citation>
    <scope>NUCLEOTIDE SEQUENCE [LARGE SCALE GENOMIC DNA]</scope>
    <source>
        <strain evidence="3">AshY1</strain>
    </source>
</reference>
<keyword evidence="1 2" id="KW-0690">Ribosome biogenesis</keyword>
<dbReference type="InterPro" id="IPR020053">
    <property type="entry name" value="Ribosome-bd_factorA_CS"/>
</dbReference>
<organism evidence="3 4">
    <name type="scientific">Ash yellows phytoplasma</name>
    <dbReference type="NCBI Taxonomy" id="35780"/>
    <lineage>
        <taxon>Bacteria</taxon>
        <taxon>Bacillati</taxon>
        <taxon>Mycoplasmatota</taxon>
        <taxon>Mollicutes</taxon>
        <taxon>Acholeplasmatales</taxon>
        <taxon>Acholeplasmataceae</taxon>
        <taxon>Candidatus Phytoplasma</taxon>
        <taxon>16SrVII (Ash yellows group)</taxon>
    </lineage>
</organism>
<dbReference type="InterPro" id="IPR023799">
    <property type="entry name" value="RbfA_dom_sf"/>
</dbReference>
<dbReference type="SUPFAM" id="SSF89919">
    <property type="entry name" value="Ribosome-binding factor A, RbfA"/>
    <property type="match status" value="1"/>
</dbReference>
<name>A0ABZ2UDL9_ASHYP</name>
<keyword evidence="2" id="KW-0963">Cytoplasm</keyword>
<gene>
    <name evidence="2" type="primary">rbfA</name>
    <name evidence="3" type="ORF">AshY1_03620</name>
</gene>
<keyword evidence="4" id="KW-1185">Reference proteome</keyword>
<sequence>MSNITIKRRANIIHKFLVQIVNEIIEDSQIGCINLTNVDLSNDLSFCNVYYTILNDKPEILNLVKKALQKHQKEIRLRLASKIKNIKKIPELIFKYDETLTYGKKIDELFNNIIKE</sequence>
<dbReference type="Proteomes" id="UP001484199">
    <property type="component" value="Chromosome"/>
</dbReference>
<dbReference type="Gene3D" id="3.30.300.20">
    <property type="match status" value="1"/>
</dbReference>
<evidence type="ECO:0000256" key="1">
    <source>
        <dbReference type="ARBA" id="ARBA00022517"/>
    </source>
</evidence>
<evidence type="ECO:0000313" key="3">
    <source>
        <dbReference type="EMBL" id="WYY26475.1"/>
    </source>
</evidence>
<dbReference type="RefSeq" id="WP_341266379.1">
    <property type="nucleotide sequence ID" value="NZ_CP146843.1"/>
</dbReference>
<dbReference type="PROSITE" id="PS01319">
    <property type="entry name" value="RBFA"/>
    <property type="match status" value="1"/>
</dbReference>
<evidence type="ECO:0000256" key="2">
    <source>
        <dbReference type="HAMAP-Rule" id="MF_00003"/>
    </source>
</evidence>
<accession>A0ABZ2UDL9</accession>
<proteinExistence type="inferred from homology"/>
<comment type="function">
    <text evidence="2">One of several proteins that assist in the late maturation steps of the functional core of the 30S ribosomal subunit. Associates with free 30S ribosomal subunits (but not with 30S subunits that are part of 70S ribosomes or polysomes). Required for efficient processing of 16S rRNA. May interact with the 5'-terminal helix region of 16S rRNA.</text>
</comment>
<dbReference type="PANTHER" id="PTHR33515:SF1">
    <property type="entry name" value="RIBOSOME-BINDING FACTOR A, CHLOROPLASTIC-RELATED"/>
    <property type="match status" value="1"/>
</dbReference>
<dbReference type="Pfam" id="PF02033">
    <property type="entry name" value="RBFA"/>
    <property type="match status" value="1"/>
</dbReference>
<dbReference type="HAMAP" id="MF_00003">
    <property type="entry name" value="RbfA"/>
    <property type="match status" value="1"/>
</dbReference>
<comment type="subunit">
    <text evidence="2">Monomer. Binds 30S ribosomal subunits, but not 50S ribosomal subunits or 70S ribosomes.</text>
</comment>
<comment type="similarity">
    <text evidence="2">Belongs to the RbfA family.</text>
</comment>
<dbReference type="EMBL" id="CP146843">
    <property type="protein sequence ID" value="WYY26475.1"/>
    <property type="molecule type" value="Genomic_DNA"/>
</dbReference>
<protein>
    <recommendedName>
        <fullName evidence="2">Ribosome-binding factor A</fullName>
    </recommendedName>
</protein>
<evidence type="ECO:0000313" key="4">
    <source>
        <dbReference type="Proteomes" id="UP001484199"/>
    </source>
</evidence>